<dbReference type="InterPro" id="IPR007267">
    <property type="entry name" value="GtrA_DPMS_TM"/>
</dbReference>
<dbReference type="Proteomes" id="UP000184170">
    <property type="component" value="Unassembled WGS sequence"/>
</dbReference>
<evidence type="ECO:0000256" key="2">
    <source>
        <dbReference type="ARBA" id="ARBA00009399"/>
    </source>
</evidence>
<evidence type="ECO:0000259" key="7">
    <source>
        <dbReference type="Pfam" id="PF04138"/>
    </source>
</evidence>
<dbReference type="Pfam" id="PF04138">
    <property type="entry name" value="GtrA_DPMS_TM"/>
    <property type="match status" value="1"/>
</dbReference>
<dbReference type="GO" id="GO:0000271">
    <property type="term" value="P:polysaccharide biosynthetic process"/>
    <property type="evidence" value="ECO:0007669"/>
    <property type="project" value="InterPro"/>
</dbReference>
<feature type="transmembrane region" description="Helical" evidence="6">
    <location>
        <begin position="101"/>
        <end position="121"/>
    </location>
</feature>
<dbReference type="AlphaFoldDB" id="A0A1M4XQ83"/>
<feature type="transmembrane region" description="Helical" evidence="6">
    <location>
        <begin position="12"/>
        <end position="31"/>
    </location>
</feature>
<feature type="transmembrane region" description="Helical" evidence="6">
    <location>
        <begin position="77"/>
        <end position="95"/>
    </location>
</feature>
<gene>
    <name evidence="8" type="ORF">SAMN04487965_1034</name>
</gene>
<dbReference type="STRING" id="494016.SAMN04487965_1034"/>
<evidence type="ECO:0000256" key="4">
    <source>
        <dbReference type="ARBA" id="ARBA00022989"/>
    </source>
</evidence>
<dbReference type="GO" id="GO:0005886">
    <property type="term" value="C:plasma membrane"/>
    <property type="evidence" value="ECO:0007669"/>
    <property type="project" value="TreeGrafter"/>
</dbReference>
<keyword evidence="9" id="KW-1185">Reference proteome</keyword>
<comment type="subcellular location">
    <subcellularLocation>
        <location evidence="1">Membrane</location>
        <topology evidence="1">Multi-pass membrane protein</topology>
    </subcellularLocation>
</comment>
<dbReference type="OrthoDB" id="9807815at2"/>
<sequence>MQTVFISKQFLKFLIVGGTCFITNILVLYIGTDLLGLHYLVSMLFSIATVNFIGWALNRHQTFKTKDADALPEFTRYILVNLTSMITSLCTMYLLVSTVGLHYIVASTVIAAGMTTINFYAHRQWSFKTKPS</sequence>
<keyword evidence="5 6" id="KW-0472">Membrane</keyword>
<evidence type="ECO:0000256" key="3">
    <source>
        <dbReference type="ARBA" id="ARBA00022692"/>
    </source>
</evidence>
<proteinExistence type="inferred from homology"/>
<keyword evidence="3 6" id="KW-0812">Transmembrane</keyword>
<reference evidence="9" key="1">
    <citation type="submission" date="2016-11" db="EMBL/GenBank/DDBJ databases">
        <authorList>
            <person name="Varghese N."/>
            <person name="Submissions S."/>
        </authorList>
    </citation>
    <scope>NUCLEOTIDE SEQUENCE [LARGE SCALE GENOMIC DNA]</scope>
    <source>
        <strain evidence="9">CGMCC 1.7063</strain>
    </source>
</reference>
<feature type="domain" description="GtrA/DPMS transmembrane" evidence="7">
    <location>
        <begin position="12"/>
        <end position="127"/>
    </location>
</feature>
<feature type="transmembrane region" description="Helical" evidence="6">
    <location>
        <begin position="37"/>
        <end position="57"/>
    </location>
</feature>
<organism evidence="8 9">
    <name type="scientific">Microbulbifer donghaiensis</name>
    <dbReference type="NCBI Taxonomy" id="494016"/>
    <lineage>
        <taxon>Bacteria</taxon>
        <taxon>Pseudomonadati</taxon>
        <taxon>Pseudomonadota</taxon>
        <taxon>Gammaproteobacteria</taxon>
        <taxon>Cellvibrionales</taxon>
        <taxon>Microbulbiferaceae</taxon>
        <taxon>Microbulbifer</taxon>
    </lineage>
</organism>
<dbReference type="RefSeq" id="WP_073272354.1">
    <property type="nucleotide sequence ID" value="NZ_FQVA01000001.1"/>
</dbReference>
<evidence type="ECO:0000256" key="6">
    <source>
        <dbReference type="SAM" id="Phobius"/>
    </source>
</evidence>
<evidence type="ECO:0000256" key="5">
    <source>
        <dbReference type="ARBA" id="ARBA00023136"/>
    </source>
</evidence>
<dbReference type="EMBL" id="FQVA01000001">
    <property type="protein sequence ID" value="SHE95754.1"/>
    <property type="molecule type" value="Genomic_DNA"/>
</dbReference>
<name>A0A1M4XQ83_9GAMM</name>
<dbReference type="PANTHER" id="PTHR38459:SF1">
    <property type="entry name" value="PROPHAGE BACTOPRENOL-LINKED GLUCOSE TRANSLOCASE HOMOLOG"/>
    <property type="match status" value="1"/>
</dbReference>
<keyword evidence="4 6" id="KW-1133">Transmembrane helix</keyword>
<dbReference type="InterPro" id="IPR051401">
    <property type="entry name" value="GtrA_CellWall_Glycosyl"/>
</dbReference>
<accession>A0A1M4XQ83</accession>
<evidence type="ECO:0000313" key="8">
    <source>
        <dbReference type="EMBL" id="SHE95754.1"/>
    </source>
</evidence>
<dbReference type="PANTHER" id="PTHR38459">
    <property type="entry name" value="PROPHAGE BACTOPRENOL-LINKED GLUCOSE TRANSLOCASE HOMOLOG"/>
    <property type="match status" value="1"/>
</dbReference>
<evidence type="ECO:0000313" key="9">
    <source>
        <dbReference type="Proteomes" id="UP000184170"/>
    </source>
</evidence>
<comment type="similarity">
    <text evidence="2">Belongs to the GtrA family.</text>
</comment>
<protein>
    <submittedName>
        <fullName evidence="8">Putative flippase GtrA (Transmembrane translocase of bactoprenol-linked glucose)</fullName>
    </submittedName>
</protein>
<evidence type="ECO:0000256" key="1">
    <source>
        <dbReference type="ARBA" id="ARBA00004141"/>
    </source>
</evidence>